<evidence type="ECO:0000256" key="2">
    <source>
        <dbReference type="ARBA" id="ARBA00022692"/>
    </source>
</evidence>
<dbReference type="Proteomes" id="UP000318521">
    <property type="component" value="Unassembled WGS sequence"/>
</dbReference>
<comment type="function">
    <text evidence="7">Functions as a peptidoglycan terminase that cleaves nascent peptidoglycan strands endolytically to terminate their elongation.</text>
</comment>
<dbReference type="Pfam" id="PF02618">
    <property type="entry name" value="YceG"/>
    <property type="match status" value="1"/>
</dbReference>
<keyword evidence="6 7" id="KW-0961">Cell wall biogenesis/degradation</keyword>
<organism evidence="8 9">
    <name type="scientific">Alkalicoccobacillus porphyridii</name>
    <dbReference type="NCBI Taxonomy" id="2597270"/>
    <lineage>
        <taxon>Bacteria</taxon>
        <taxon>Bacillati</taxon>
        <taxon>Bacillota</taxon>
        <taxon>Bacilli</taxon>
        <taxon>Bacillales</taxon>
        <taxon>Bacillaceae</taxon>
        <taxon>Alkalicoccobacillus</taxon>
    </lineage>
</organism>
<keyword evidence="3 7" id="KW-1133">Transmembrane helix</keyword>
<keyword evidence="2 7" id="KW-0812">Transmembrane</keyword>
<accession>A0A553ZW51</accession>
<comment type="catalytic activity">
    <reaction evidence="7">
        <text>a peptidoglycan chain = a peptidoglycan chain with N-acetyl-1,6-anhydromuramyl-[peptide] at the reducing end + a peptidoglycan chain with N-acetylglucosamine at the non-reducing end.</text>
        <dbReference type="EC" id="4.2.2.29"/>
    </reaction>
</comment>
<name>A0A553ZW51_9BACI</name>
<evidence type="ECO:0000313" key="8">
    <source>
        <dbReference type="EMBL" id="TSB45662.1"/>
    </source>
</evidence>
<dbReference type="RefSeq" id="WP_143849426.1">
    <property type="nucleotide sequence ID" value="NZ_VLXZ01000009.1"/>
</dbReference>
<keyword evidence="9" id="KW-1185">Reference proteome</keyword>
<feature type="transmembrane region" description="Helical" evidence="7">
    <location>
        <begin position="26"/>
        <end position="49"/>
    </location>
</feature>
<keyword evidence="1 7" id="KW-1003">Cell membrane</keyword>
<dbReference type="NCBIfam" id="TIGR00247">
    <property type="entry name" value="endolytic transglycosylase MltG"/>
    <property type="match status" value="1"/>
</dbReference>
<dbReference type="PANTHER" id="PTHR30518">
    <property type="entry name" value="ENDOLYTIC MUREIN TRANSGLYCOSYLASE"/>
    <property type="match status" value="1"/>
</dbReference>
<evidence type="ECO:0000313" key="9">
    <source>
        <dbReference type="Proteomes" id="UP000318521"/>
    </source>
</evidence>
<evidence type="ECO:0000256" key="7">
    <source>
        <dbReference type="HAMAP-Rule" id="MF_02065"/>
    </source>
</evidence>
<keyword evidence="5 7" id="KW-0456">Lyase</keyword>
<dbReference type="GO" id="GO:0009252">
    <property type="term" value="P:peptidoglycan biosynthetic process"/>
    <property type="evidence" value="ECO:0007669"/>
    <property type="project" value="UniProtKB-UniRule"/>
</dbReference>
<dbReference type="Gene3D" id="3.30.1490.480">
    <property type="entry name" value="Endolytic murein transglycosylase"/>
    <property type="match status" value="1"/>
</dbReference>
<evidence type="ECO:0000256" key="3">
    <source>
        <dbReference type="ARBA" id="ARBA00022989"/>
    </source>
</evidence>
<evidence type="ECO:0000256" key="6">
    <source>
        <dbReference type="ARBA" id="ARBA00023316"/>
    </source>
</evidence>
<dbReference type="GO" id="GO:0005886">
    <property type="term" value="C:plasma membrane"/>
    <property type="evidence" value="ECO:0007669"/>
    <property type="project" value="UniProtKB-SubCell"/>
</dbReference>
<dbReference type="CDD" id="cd08010">
    <property type="entry name" value="MltG_like"/>
    <property type="match status" value="1"/>
</dbReference>
<sequence length="381" mass="43501">MSDSKEKPRNTLYEDRVSQAKVVRKWVFISLIAIVIIGAIMAVSGYAYLSSTLEPMDNENGEEIEITVPIGSTPSTIGEILEEAGLISNSTVFRYYVRYLNEGNFQAGDYTLSTEMSMEEMIHAMKDGKVMQEPVFSFTIPEGFWLEDIVSRISEVTQHSEEEIMETIQNREYIESLIEQYPMLGNQILDEDIRYPLEGYLFPARYDFTDENTSIETIIESMLERTQSVLDNYTAEIGNSNYTVHELLSLASIIEREAQTSEDRYLISGVLYNRLDDNMRLQVDPTVAYAIGSHLYMTSLQDLEEDSPYNTYMYEGIPVGPIASPGEDSIKAAVEPEVTDYLFFYARVNGEVIYNSSYEEHQEVVETYRQEWIDAGEEAES</sequence>
<comment type="subcellular location">
    <subcellularLocation>
        <location evidence="7">Cell membrane</location>
        <topology evidence="7">Single-pass membrane protein</topology>
    </subcellularLocation>
</comment>
<dbReference type="PANTHER" id="PTHR30518:SF2">
    <property type="entry name" value="ENDOLYTIC MUREIN TRANSGLYCOSYLASE"/>
    <property type="match status" value="1"/>
</dbReference>
<dbReference type="GO" id="GO:0071555">
    <property type="term" value="P:cell wall organization"/>
    <property type="evidence" value="ECO:0007669"/>
    <property type="project" value="UniProtKB-KW"/>
</dbReference>
<proteinExistence type="inferred from homology"/>
<reference evidence="8 9" key="1">
    <citation type="submission" date="2019-07" db="EMBL/GenBank/DDBJ databases">
        <authorList>
            <person name="Park Y.J."/>
            <person name="Jeong S.E."/>
            <person name="Jung H.S."/>
        </authorList>
    </citation>
    <scope>NUCLEOTIDE SEQUENCE [LARGE SCALE GENOMIC DNA]</scope>
    <source>
        <strain evidence="9">P16(2019)</strain>
    </source>
</reference>
<comment type="similarity">
    <text evidence="7">Belongs to the transglycosylase MltG family.</text>
</comment>
<dbReference type="HAMAP" id="MF_02065">
    <property type="entry name" value="MltG"/>
    <property type="match status" value="1"/>
</dbReference>
<dbReference type="EC" id="4.2.2.29" evidence="7"/>
<dbReference type="EMBL" id="VLXZ01000009">
    <property type="protein sequence ID" value="TSB45662.1"/>
    <property type="molecule type" value="Genomic_DNA"/>
</dbReference>
<dbReference type="OrthoDB" id="9814591at2"/>
<gene>
    <name evidence="7 8" type="primary">mltG</name>
    <name evidence="8" type="ORF">FN960_14310</name>
</gene>
<protein>
    <recommendedName>
        <fullName evidence="7">Endolytic murein transglycosylase</fullName>
        <ecNumber evidence="7">4.2.2.29</ecNumber>
    </recommendedName>
    <alternativeName>
        <fullName evidence="7">Peptidoglycan lytic transglycosylase</fullName>
    </alternativeName>
    <alternativeName>
        <fullName evidence="7">Peptidoglycan polymerization terminase</fullName>
    </alternativeName>
</protein>
<comment type="caution">
    <text evidence="8">The sequence shown here is derived from an EMBL/GenBank/DDBJ whole genome shotgun (WGS) entry which is preliminary data.</text>
</comment>
<evidence type="ECO:0000256" key="1">
    <source>
        <dbReference type="ARBA" id="ARBA00022475"/>
    </source>
</evidence>
<dbReference type="GO" id="GO:0008932">
    <property type="term" value="F:lytic endotransglycosylase activity"/>
    <property type="evidence" value="ECO:0007669"/>
    <property type="project" value="UniProtKB-UniRule"/>
</dbReference>
<dbReference type="InterPro" id="IPR003770">
    <property type="entry name" value="MLTG-like"/>
</dbReference>
<evidence type="ECO:0000256" key="4">
    <source>
        <dbReference type="ARBA" id="ARBA00023136"/>
    </source>
</evidence>
<feature type="site" description="Important for catalytic activity" evidence="7">
    <location>
        <position position="257"/>
    </location>
</feature>
<dbReference type="AlphaFoldDB" id="A0A553ZW51"/>
<keyword evidence="4 7" id="KW-0472">Membrane</keyword>
<evidence type="ECO:0000256" key="5">
    <source>
        <dbReference type="ARBA" id="ARBA00023239"/>
    </source>
</evidence>